<dbReference type="Pfam" id="PF00005">
    <property type="entry name" value="ABC_tran"/>
    <property type="match status" value="2"/>
</dbReference>
<dbReference type="SUPFAM" id="SSF52540">
    <property type="entry name" value="P-loop containing nucleoside triphosphate hydrolases"/>
    <property type="match status" value="2"/>
</dbReference>
<dbReference type="GO" id="GO:0005524">
    <property type="term" value="F:ATP binding"/>
    <property type="evidence" value="ECO:0007669"/>
    <property type="project" value="UniProtKB-KW"/>
</dbReference>
<evidence type="ECO:0000259" key="5">
    <source>
        <dbReference type="PROSITE" id="PS50893"/>
    </source>
</evidence>
<dbReference type="GO" id="GO:0016887">
    <property type="term" value="F:ATP hydrolysis activity"/>
    <property type="evidence" value="ECO:0007669"/>
    <property type="project" value="InterPro"/>
</dbReference>
<dbReference type="Gene3D" id="3.40.50.300">
    <property type="entry name" value="P-loop containing nucleotide triphosphate hydrolases"/>
    <property type="match status" value="2"/>
</dbReference>
<dbReference type="PANTHER" id="PTHR19211">
    <property type="entry name" value="ATP-BINDING TRANSPORT PROTEIN-RELATED"/>
    <property type="match status" value="1"/>
</dbReference>
<dbReference type="SMART" id="SM00382">
    <property type="entry name" value="AAA"/>
    <property type="match status" value="2"/>
</dbReference>
<feature type="compositionally biased region" description="Basic and acidic residues" evidence="4">
    <location>
        <begin position="247"/>
        <end position="265"/>
    </location>
</feature>
<gene>
    <name evidence="6" type="ORF">SAMN04487991_0782</name>
</gene>
<sequence length="504" mass="53487">MIDLTLGPGVTGLVGRNGSGKSTLLQFIAGQAGPPRISGALACSGPVRMLDQSPEVSQRVVDLFGRAADLTDMRRALAGQPTLGPFEAVDWTLEERITAQLTRFGLGQVPLDAPLRQLSGGQVLRAAQAAAFFEPPEILLMDEPSNALDAEARQILRAALDGFQGIALVASHDRALLERVDQIAALEPDGSMSLFGGGWSAFQAAREAERARLSTQADRAERAVKHHRAQAQEAAARQARRARQGKRLRDGSQSKMLLDKAKEGAESAAGGRLRATARRDAAAEQARLDVLARLERITPVAMRFPEVDLPANKLLIELDEVVLSCGDHEIGPVSLSLRGPARLHVTGPNGAGKSTLLRAMAGEILPVSGQVKRFCRVAHLDQSGGLAGVGTLLDVAQAAHSELSRAEIRESLARVGFRGEAVLKPAASLSGGERLRAAIALVSASTDPPPLLLLDEPTNHLDLEAIEALETGLSAWRGAVVLVSHDPYFCRNLGNFSEFSLPSA</sequence>
<reference evidence="7" key="1">
    <citation type="submission" date="2016-10" db="EMBL/GenBank/DDBJ databases">
        <authorList>
            <person name="Varghese N."/>
            <person name="Submissions S."/>
        </authorList>
    </citation>
    <scope>NUCLEOTIDE SEQUENCE [LARGE SCALE GENOMIC DNA]</scope>
    <source>
        <strain evidence="7">DSM 26471</strain>
    </source>
</reference>
<dbReference type="InterPro" id="IPR003439">
    <property type="entry name" value="ABC_transporter-like_ATP-bd"/>
</dbReference>
<dbReference type="RefSeq" id="WP_177213015.1">
    <property type="nucleotide sequence ID" value="NZ_FORH01000001.1"/>
</dbReference>
<dbReference type="EMBL" id="FORH01000001">
    <property type="protein sequence ID" value="SFI75302.1"/>
    <property type="molecule type" value="Genomic_DNA"/>
</dbReference>
<keyword evidence="3" id="KW-0067">ATP-binding</keyword>
<feature type="region of interest" description="Disordered" evidence="4">
    <location>
        <begin position="232"/>
        <end position="273"/>
    </location>
</feature>
<organism evidence="6 7">
    <name type="scientific">Celeribacter neptunius</name>
    <dbReference type="NCBI Taxonomy" id="588602"/>
    <lineage>
        <taxon>Bacteria</taxon>
        <taxon>Pseudomonadati</taxon>
        <taxon>Pseudomonadota</taxon>
        <taxon>Alphaproteobacteria</taxon>
        <taxon>Rhodobacterales</taxon>
        <taxon>Roseobacteraceae</taxon>
        <taxon>Celeribacter</taxon>
    </lineage>
</organism>
<keyword evidence="2" id="KW-0547">Nucleotide-binding</keyword>
<keyword evidence="1" id="KW-0677">Repeat</keyword>
<protein>
    <submittedName>
        <fullName evidence="6">ATPase components of ABC transporters with duplicated ATPase domains</fullName>
    </submittedName>
</protein>
<evidence type="ECO:0000256" key="4">
    <source>
        <dbReference type="SAM" id="MobiDB-lite"/>
    </source>
</evidence>
<dbReference type="PANTHER" id="PTHR19211:SF6">
    <property type="entry name" value="BLL7188 PROTEIN"/>
    <property type="match status" value="1"/>
</dbReference>
<evidence type="ECO:0000256" key="1">
    <source>
        <dbReference type="ARBA" id="ARBA00022737"/>
    </source>
</evidence>
<keyword evidence="7" id="KW-1185">Reference proteome</keyword>
<dbReference type="STRING" id="588602.SAMN04487991_0782"/>
<dbReference type="Proteomes" id="UP000199630">
    <property type="component" value="Unassembled WGS sequence"/>
</dbReference>
<dbReference type="InterPro" id="IPR003593">
    <property type="entry name" value="AAA+_ATPase"/>
</dbReference>
<dbReference type="AlphaFoldDB" id="A0A1I3KS34"/>
<name>A0A1I3KS34_9RHOB</name>
<evidence type="ECO:0000313" key="7">
    <source>
        <dbReference type="Proteomes" id="UP000199630"/>
    </source>
</evidence>
<proteinExistence type="predicted"/>
<dbReference type="InterPro" id="IPR050611">
    <property type="entry name" value="ABCF"/>
</dbReference>
<feature type="domain" description="ABC transporter" evidence="5">
    <location>
        <begin position="1"/>
        <end position="221"/>
    </location>
</feature>
<evidence type="ECO:0000256" key="2">
    <source>
        <dbReference type="ARBA" id="ARBA00022741"/>
    </source>
</evidence>
<evidence type="ECO:0000256" key="3">
    <source>
        <dbReference type="ARBA" id="ARBA00022840"/>
    </source>
</evidence>
<dbReference type="PROSITE" id="PS50893">
    <property type="entry name" value="ABC_TRANSPORTER_2"/>
    <property type="match status" value="1"/>
</dbReference>
<dbReference type="InterPro" id="IPR027417">
    <property type="entry name" value="P-loop_NTPase"/>
</dbReference>
<evidence type="ECO:0000313" key="6">
    <source>
        <dbReference type="EMBL" id="SFI75302.1"/>
    </source>
</evidence>
<accession>A0A1I3KS34</accession>